<evidence type="ECO:0000313" key="2">
    <source>
        <dbReference type="Proteomes" id="UP001056120"/>
    </source>
</evidence>
<comment type="caution">
    <text evidence="1">The sequence shown here is derived from an EMBL/GenBank/DDBJ whole genome shotgun (WGS) entry which is preliminary data.</text>
</comment>
<name>A0ACB9JX21_9ASTR</name>
<keyword evidence="2" id="KW-1185">Reference proteome</keyword>
<accession>A0ACB9JX21</accession>
<sequence>MAMRGRGGRGNPSRPPRLITGRVYEQFKPMSEWRQEDDYDTLLLYLPGFQKEYIKVTTEDLNIVRVRGERLIADNKWSRFQEDYRVPENCEMRGIKAKFDGGILTVTMPRKITNAPPRPPPTTTQLPPIKKEQPFRGAKQEEALPNPKQEPKEKKPEKPQTTPLDGLIPLPPPPRPPPTTTQLPPNKKEQPFRGAKQEEALPNPKQEPKEKKPKKPQTTPLEGLIPLPPPPPPPSTTTDTQLLPRTKQEPTPKEETKEKKPEKPQSSPLDLPPQPKATSLSTPTKQEPLKPTPEAKGIGSIPNRTLKQDKHSDVEKPSVVEKTDLDKEKGKGKEALLDEGEPKQDLKGTPGVGTSGGFWHSGAKKTVARSWMVNEDRKALVNIGVSVLVIVALGVHVAYTIGLISKGK</sequence>
<proteinExistence type="predicted"/>
<dbReference type="Proteomes" id="UP001056120">
    <property type="component" value="Linkage Group LG02"/>
</dbReference>
<gene>
    <name evidence="1" type="ORF">L1987_05909</name>
</gene>
<dbReference type="EMBL" id="CM042019">
    <property type="protein sequence ID" value="KAI3824449.1"/>
    <property type="molecule type" value="Genomic_DNA"/>
</dbReference>
<organism evidence="1 2">
    <name type="scientific">Smallanthus sonchifolius</name>
    <dbReference type="NCBI Taxonomy" id="185202"/>
    <lineage>
        <taxon>Eukaryota</taxon>
        <taxon>Viridiplantae</taxon>
        <taxon>Streptophyta</taxon>
        <taxon>Embryophyta</taxon>
        <taxon>Tracheophyta</taxon>
        <taxon>Spermatophyta</taxon>
        <taxon>Magnoliopsida</taxon>
        <taxon>eudicotyledons</taxon>
        <taxon>Gunneridae</taxon>
        <taxon>Pentapetalae</taxon>
        <taxon>asterids</taxon>
        <taxon>campanulids</taxon>
        <taxon>Asterales</taxon>
        <taxon>Asteraceae</taxon>
        <taxon>Asteroideae</taxon>
        <taxon>Heliantheae alliance</taxon>
        <taxon>Millerieae</taxon>
        <taxon>Smallanthus</taxon>
    </lineage>
</organism>
<reference evidence="1 2" key="2">
    <citation type="journal article" date="2022" name="Mol. Ecol. Resour.">
        <title>The genomes of chicory, endive, great burdock and yacon provide insights into Asteraceae paleo-polyploidization history and plant inulin production.</title>
        <authorList>
            <person name="Fan W."/>
            <person name="Wang S."/>
            <person name="Wang H."/>
            <person name="Wang A."/>
            <person name="Jiang F."/>
            <person name="Liu H."/>
            <person name="Zhao H."/>
            <person name="Xu D."/>
            <person name="Zhang Y."/>
        </authorList>
    </citation>
    <scope>NUCLEOTIDE SEQUENCE [LARGE SCALE GENOMIC DNA]</scope>
    <source>
        <strain evidence="2">cv. Yunnan</strain>
        <tissue evidence="1">Leaves</tissue>
    </source>
</reference>
<protein>
    <submittedName>
        <fullName evidence="1">Uncharacterized protein</fullName>
    </submittedName>
</protein>
<evidence type="ECO:0000313" key="1">
    <source>
        <dbReference type="EMBL" id="KAI3824449.1"/>
    </source>
</evidence>
<reference evidence="2" key="1">
    <citation type="journal article" date="2022" name="Mol. Ecol. Resour.">
        <title>The genomes of chicory, endive, great burdock and yacon provide insights into Asteraceae palaeo-polyploidization history and plant inulin production.</title>
        <authorList>
            <person name="Fan W."/>
            <person name="Wang S."/>
            <person name="Wang H."/>
            <person name="Wang A."/>
            <person name="Jiang F."/>
            <person name="Liu H."/>
            <person name="Zhao H."/>
            <person name="Xu D."/>
            <person name="Zhang Y."/>
        </authorList>
    </citation>
    <scope>NUCLEOTIDE SEQUENCE [LARGE SCALE GENOMIC DNA]</scope>
    <source>
        <strain evidence="2">cv. Yunnan</strain>
    </source>
</reference>